<feature type="domain" description="Type II secretion system protein GspF" evidence="7">
    <location>
        <begin position="95"/>
        <end position="219"/>
    </location>
</feature>
<evidence type="ECO:0000256" key="1">
    <source>
        <dbReference type="ARBA" id="ARBA00004651"/>
    </source>
</evidence>
<sequence>MSAGALAALALAGATVLAPARPGRGLGASAPRRRVSPGSAVAAGGGIAVAGAALLVPATVLVALAVLAGAGALRWRAARRAHRDGAARRALEAALEALVAELRIGAEPVAALAVAAADAEPGAVRQGLRSVAAGARLGTDVGAALRRLPSPPVLAPYWQRMATCWRVAHEHGVAIAPLLRATQRDLAARQRHADQVRAALAGTRATAAILALLPALGVALGELIGAQPLRFLLGGGSGGVVLVVGVGLVLLGVAWSDRLVAGVLA</sequence>
<evidence type="ECO:0000256" key="3">
    <source>
        <dbReference type="ARBA" id="ARBA00022692"/>
    </source>
</evidence>
<protein>
    <submittedName>
        <fullName evidence="8">Type II secretion system F family protein</fullName>
    </submittedName>
</protein>
<gene>
    <name evidence="8" type="ORF">MIU77_01650</name>
</gene>
<evidence type="ECO:0000256" key="5">
    <source>
        <dbReference type="ARBA" id="ARBA00023136"/>
    </source>
</evidence>
<dbReference type="InterPro" id="IPR018076">
    <property type="entry name" value="T2SS_GspF_dom"/>
</dbReference>
<comment type="subcellular location">
    <subcellularLocation>
        <location evidence="1">Cell membrane</location>
        <topology evidence="1">Multi-pass membrane protein</topology>
    </subcellularLocation>
</comment>
<dbReference type="Pfam" id="PF00482">
    <property type="entry name" value="T2SSF"/>
    <property type="match status" value="1"/>
</dbReference>
<keyword evidence="5 6" id="KW-0472">Membrane</keyword>
<organism evidence="8 9">
    <name type="scientific">Mycolicibacillus parakoreensis</name>
    <dbReference type="NCBI Taxonomy" id="1069221"/>
    <lineage>
        <taxon>Bacteria</taxon>
        <taxon>Bacillati</taxon>
        <taxon>Actinomycetota</taxon>
        <taxon>Actinomycetes</taxon>
        <taxon>Mycobacteriales</taxon>
        <taxon>Mycobacteriaceae</taxon>
        <taxon>Mycolicibacillus</taxon>
    </lineage>
</organism>
<dbReference type="EMBL" id="CP092365">
    <property type="protein sequence ID" value="ULN53101.1"/>
    <property type="molecule type" value="Genomic_DNA"/>
</dbReference>
<dbReference type="RefSeq" id="WP_240171357.1">
    <property type="nucleotide sequence ID" value="NZ_CP092365.1"/>
</dbReference>
<evidence type="ECO:0000313" key="9">
    <source>
        <dbReference type="Proteomes" id="UP001055200"/>
    </source>
</evidence>
<evidence type="ECO:0000259" key="7">
    <source>
        <dbReference type="Pfam" id="PF00482"/>
    </source>
</evidence>
<evidence type="ECO:0000256" key="4">
    <source>
        <dbReference type="ARBA" id="ARBA00022989"/>
    </source>
</evidence>
<accession>A0ABY3U5S3</accession>
<evidence type="ECO:0000313" key="8">
    <source>
        <dbReference type="EMBL" id="ULN53101.1"/>
    </source>
</evidence>
<keyword evidence="3 6" id="KW-0812">Transmembrane</keyword>
<feature type="transmembrane region" description="Helical" evidence="6">
    <location>
        <begin position="205"/>
        <end position="225"/>
    </location>
</feature>
<dbReference type="Proteomes" id="UP001055200">
    <property type="component" value="Chromosome"/>
</dbReference>
<keyword evidence="9" id="KW-1185">Reference proteome</keyword>
<reference evidence="8" key="1">
    <citation type="submission" date="2022-08" db="EMBL/GenBank/DDBJ databases">
        <title>Complete genome sequence of 14 non-tuberculosis mycobacteria type-strains.</title>
        <authorList>
            <person name="Igarashi Y."/>
            <person name="Osugi A."/>
            <person name="Mitarai S."/>
        </authorList>
    </citation>
    <scope>NUCLEOTIDE SEQUENCE</scope>
    <source>
        <strain evidence="8">DSM 45575</strain>
    </source>
</reference>
<dbReference type="PANTHER" id="PTHR35007">
    <property type="entry name" value="INTEGRAL MEMBRANE PROTEIN-RELATED"/>
    <property type="match status" value="1"/>
</dbReference>
<keyword evidence="4 6" id="KW-1133">Transmembrane helix</keyword>
<evidence type="ECO:0000256" key="2">
    <source>
        <dbReference type="ARBA" id="ARBA00022475"/>
    </source>
</evidence>
<proteinExistence type="predicted"/>
<dbReference type="PANTHER" id="PTHR35007:SF4">
    <property type="entry name" value="CONSERVED TRANSMEMBRANE PROTEIN-RELATED"/>
    <property type="match status" value="1"/>
</dbReference>
<keyword evidence="2" id="KW-1003">Cell membrane</keyword>
<feature type="transmembrane region" description="Helical" evidence="6">
    <location>
        <begin position="231"/>
        <end position="255"/>
    </location>
</feature>
<name>A0ABY3U5S3_9MYCO</name>
<evidence type="ECO:0000256" key="6">
    <source>
        <dbReference type="SAM" id="Phobius"/>
    </source>
</evidence>
<feature type="transmembrane region" description="Helical" evidence="6">
    <location>
        <begin position="43"/>
        <end position="73"/>
    </location>
</feature>